<comment type="caution">
    <text evidence="1">The sequence shown here is derived from an EMBL/GenBank/DDBJ whole genome shotgun (WGS) entry which is preliminary data.</text>
</comment>
<gene>
    <name evidence="1" type="ORF">ACAOBT_LOCUS24385</name>
</gene>
<keyword evidence="2" id="KW-1185">Reference proteome</keyword>
<dbReference type="Proteomes" id="UP001152888">
    <property type="component" value="Unassembled WGS sequence"/>
</dbReference>
<accession>A0A9P0PTK5</accession>
<evidence type="ECO:0000313" key="2">
    <source>
        <dbReference type="Proteomes" id="UP001152888"/>
    </source>
</evidence>
<reference evidence="1" key="1">
    <citation type="submission" date="2022-03" db="EMBL/GenBank/DDBJ databases">
        <authorList>
            <person name="Sayadi A."/>
        </authorList>
    </citation>
    <scope>NUCLEOTIDE SEQUENCE</scope>
</reference>
<protein>
    <submittedName>
        <fullName evidence="1">Uncharacterized protein</fullName>
    </submittedName>
</protein>
<name>A0A9P0PTK5_ACAOB</name>
<dbReference type="EMBL" id="CAKOFQ010007330">
    <property type="protein sequence ID" value="CAH1998441.1"/>
    <property type="molecule type" value="Genomic_DNA"/>
</dbReference>
<organism evidence="1 2">
    <name type="scientific">Acanthoscelides obtectus</name>
    <name type="common">Bean weevil</name>
    <name type="synonym">Bruchus obtectus</name>
    <dbReference type="NCBI Taxonomy" id="200917"/>
    <lineage>
        <taxon>Eukaryota</taxon>
        <taxon>Metazoa</taxon>
        <taxon>Ecdysozoa</taxon>
        <taxon>Arthropoda</taxon>
        <taxon>Hexapoda</taxon>
        <taxon>Insecta</taxon>
        <taxon>Pterygota</taxon>
        <taxon>Neoptera</taxon>
        <taxon>Endopterygota</taxon>
        <taxon>Coleoptera</taxon>
        <taxon>Polyphaga</taxon>
        <taxon>Cucujiformia</taxon>
        <taxon>Chrysomeloidea</taxon>
        <taxon>Chrysomelidae</taxon>
        <taxon>Bruchinae</taxon>
        <taxon>Bruchini</taxon>
        <taxon>Acanthoscelides</taxon>
    </lineage>
</organism>
<dbReference type="AlphaFoldDB" id="A0A9P0PTK5"/>
<proteinExistence type="predicted"/>
<sequence length="181" mass="19933">MLSLLVKTEANCPPLFLAEETASVIGIGCLNLSLNVSSMEKAAMANNSKVKAIQHYGADLISANKDTKRQTEIEMLFMDVDMEKLCPVKPKVFYGKNNTHIRDIPSDSEDSILQDDIKEPDIPVGRIIQDGHLDSDDSDDDSPLVHLLPNIASSSKASELKWASSTPPQEFLELATPYKNF</sequence>
<evidence type="ECO:0000313" key="1">
    <source>
        <dbReference type="EMBL" id="CAH1998441.1"/>
    </source>
</evidence>